<proteinExistence type="predicted"/>
<keyword evidence="2" id="KW-0805">Transcription regulation</keyword>
<evidence type="ECO:0000313" key="7">
    <source>
        <dbReference type="Proteomes" id="UP000233597"/>
    </source>
</evidence>
<dbReference type="SUPFAM" id="SSF51182">
    <property type="entry name" value="RmlC-like cupins"/>
    <property type="match status" value="1"/>
</dbReference>
<dbReference type="InterPro" id="IPR011051">
    <property type="entry name" value="RmlC_Cupin_sf"/>
</dbReference>
<evidence type="ECO:0000259" key="5">
    <source>
        <dbReference type="PROSITE" id="PS01124"/>
    </source>
</evidence>
<name>A0A2N3KT89_9PROT</name>
<dbReference type="Pfam" id="PF12833">
    <property type="entry name" value="HTH_18"/>
    <property type="match status" value="1"/>
</dbReference>
<dbReference type="SUPFAM" id="SSF46689">
    <property type="entry name" value="Homeodomain-like"/>
    <property type="match status" value="1"/>
</dbReference>
<organism evidence="6 7">
    <name type="scientific">Thalassospira marina</name>
    <dbReference type="NCBI Taxonomy" id="2048283"/>
    <lineage>
        <taxon>Bacteria</taxon>
        <taxon>Pseudomonadati</taxon>
        <taxon>Pseudomonadota</taxon>
        <taxon>Alphaproteobacteria</taxon>
        <taxon>Rhodospirillales</taxon>
        <taxon>Thalassospiraceae</taxon>
        <taxon>Thalassospira</taxon>
    </lineage>
</organism>
<evidence type="ECO:0000256" key="1">
    <source>
        <dbReference type="ARBA" id="ARBA00022491"/>
    </source>
</evidence>
<dbReference type="Gene3D" id="2.60.120.10">
    <property type="entry name" value="Jelly Rolls"/>
    <property type="match status" value="1"/>
</dbReference>
<dbReference type="InterPro" id="IPR014710">
    <property type="entry name" value="RmlC-like_jellyroll"/>
</dbReference>
<evidence type="ECO:0000256" key="4">
    <source>
        <dbReference type="ARBA" id="ARBA00023163"/>
    </source>
</evidence>
<dbReference type="CDD" id="cd06124">
    <property type="entry name" value="cupin_NimR-like_N"/>
    <property type="match status" value="1"/>
</dbReference>
<reference evidence="6 7" key="1">
    <citation type="submission" date="2017-09" db="EMBL/GenBank/DDBJ databases">
        <title>Biodiversity and function of Thalassospira species in the particle-attached aromatic-hydrocarbon-degrading consortia from the surface seawater of the South China Sea.</title>
        <authorList>
            <person name="Dong C."/>
            <person name="Liu R."/>
            <person name="Shao Z."/>
        </authorList>
    </citation>
    <scope>NUCLEOTIDE SEQUENCE [LARGE SCALE GENOMIC DNA]</scope>
    <source>
        <strain evidence="6 7">CSC1P2</strain>
    </source>
</reference>
<dbReference type="InterPro" id="IPR009057">
    <property type="entry name" value="Homeodomain-like_sf"/>
</dbReference>
<dbReference type="GO" id="GO:0043565">
    <property type="term" value="F:sequence-specific DNA binding"/>
    <property type="evidence" value="ECO:0007669"/>
    <property type="project" value="InterPro"/>
</dbReference>
<dbReference type="PROSITE" id="PS01124">
    <property type="entry name" value="HTH_ARAC_FAMILY_2"/>
    <property type="match status" value="1"/>
</dbReference>
<dbReference type="AlphaFoldDB" id="A0A2N3KT89"/>
<dbReference type="PANTHER" id="PTHR11019">
    <property type="entry name" value="HTH-TYPE TRANSCRIPTIONAL REGULATOR NIMR"/>
    <property type="match status" value="1"/>
</dbReference>
<dbReference type="InterPro" id="IPR018060">
    <property type="entry name" value="HTH_AraC"/>
</dbReference>
<dbReference type="OrthoDB" id="9804543at2"/>
<dbReference type="SMART" id="SM00342">
    <property type="entry name" value="HTH_ARAC"/>
    <property type="match status" value="1"/>
</dbReference>
<protein>
    <submittedName>
        <fullName evidence="6">AraC family transcriptional regulator</fullName>
    </submittedName>
</protein>
<dbReference type="InterPro" id="IPR003313">
    <property type="entry name" value="AraC-bd"/>
</dbReference>
<sequence length="263" mass="29031">MTELRSAVSVFDPDLMPVPAVAYKLDFSDHAGEVPLHVHRKGQLILALRGAVTCRAGNELWVVPPNCGVWIPGDVPHSARATANACLNYLFVAPGAADLPDTCCTLSISPLIREMIERLARDCYAYPPDSHVARLVRVMLDELACMPRERFNLPISSHPKIKLMADALTLDPADRTTLKDWARHVAMSERSLARLIVQETGLTFGRWRQQLHLVVALRELASGEAVQNVAAALGYESVNAFITMFKKALGSTPAQYFAQNRDF</sequence>
<dbReference type="GO" id="GO:0003700">
    <property type="term" value="F:DNA-binding transcription factor activity"/>
    <property type="evidence" value="ECO:0007669"/>
    <property type="project" value="InterPro"/>
</dbReference>
<feature type="domain" description="HTH araC/xylS-type" evidence="5">
    <location>
        <begin position="162"/>
        <end position="259"/>
    </location>
</feature>
<keyword evidence="3" id="KW-0238">DNA-binding</keyword>
<accession>A0A2N3KT89</accession>
<comment type="caution">
    <text evidence="6">The sequence shown here is derived from an EMBL/GenBank/DDBJ whole genome shotgun (WGS) entry which is preliminary data.</text>
</comment>
<evidence type="ECO:0000256" key="2">
    <source>
        <dbReference type="ARBA" id="ARBA00023015"/>
    </source>
</evidence>
<dbReference type="Pfam" id="PF02311">
    <property type="entry name" value="AraC_binding"/>
    <property type="match status" value="1"/>
</dbReference>
<dbReference type="Proteomes" id="UP000233597">
    <property type="component" value="Unassembled WGS sequence"/>
</dbReference>
<dbReference type="EMBL" id="NWTK01000007">
    <property type="protein sequence ID" value="PKR53716.1"/>
    <property type="molecule type" value="Genomic_DNA"/>
</dbReference>
<evidence type="ECO:0000313" key="6">
    <source>
        <dbReference type="EMBL" id="PKR53716.1"/>
    </source>
</evidence>
<keyword evidence="4" id="KW-0804">Transcription</keyword>
<dbReference type="PANTHER" id="PTHR11019:SF199">
    <property type="entry name" value="HTH-TYPE TRANSCRIPTIONAL REGULATOR NIMR"/>
    <property type="match status" value="1"/>
</dbReference>
<gene>
    <name evidence="6" type="ORF">COO20_11825</name>
</gene>
<dbReference type="FunFam" id="1.10.10.60:FF:000132">
    <property type="entry name" value="AraC family transcriptional regulator"/>
    <property type="match status" value="1"/>
</dbReference>
<evidence type="ECO:0000256" key="3">
    <source>
        <dbReference type="ARBA" id="ARBA00023125"/>
    </source>
</evidence>
<keyword evidence="1" id="KW-0678">Repressor</keyword>
<dbReference type="Gene3D" id="1.10.10.60">
    <property type="entry name" value="Homeodomain-like"/>
    <property type="match status" value="1"/>
</dbReference>